<dbReference type="EMBL" id="JYMX02000020">
    <property type="protein sequence ID" value="MCW3714274.1"/>
    <property type="molecule type" value="Genomic_DNA"/>
</dbReference>
<dbReference type="AlphaFoldDB" id="A0ABD4UJA4"/>
<dbReference type="Pfam" id="PF01638">
    <property type="entry name" value="HxlR"/>
    <property type="match status" value="1"/>
</dbReference>
<dbReference type="GO" id="GO:0003677">
    <property type="term" value="F:DNA binding"/>
    <property type="evidence" value="ECO:0007669"/>
    <property type="project" value="UniProtKB-KW"/>
</dbReference>
<keyword evidence="3" id="KW-0804">Transcription</keyword>
<evidence type="ECO:0000256" key="3">
    <source>
        <dbReference type="ARBA" id="ARBA00023163"/>
    </source>
</evidence>
<evidence type="ECO:0000313" key="5">
    <source>
        <dbReference type="EMBL" id="MCW3714274.1"/>
    </source>
</evidence>
<evidence type="ECO:0000313" key="6">
    <source>
        <dbReference type="Proteomes" id="UP000191686"/>
    </source>
</evidence>
<dbReference type="PANTHER" id="PTHR33204:SF39">
    <property type="entry name" value="TRANSCRIPTIONAL REGULATORY PROTEIN"/>
    <property type="match status" value="1"/>
</dbReference>
<gene>
    <name evidence="5" type="ORF">UE95_023605</name>
</gene>
<keyword evidence="2" id="KW-0238">DNA-binding</keyword>
<organism evidence="5 6">
    <name type="scientific">Burkholderia cenocepacia</name>
    <dbReference type="NCBI Taxonomy" id="95486"/>
    <lineage>
        <taxon>Bacteria</taxon>
        <taxon>Pseudomonadati</taxon>
        <taxon>Pseudomonadota</taxon>
        <taxon>Betaproteobacteria</taxon>
        <taxon>Burkholderiales</taxon>
        <taxon>Burkholderiaceae</taxon>
        <taxon>Burkholderia</taxon>
        <taxon>Burkholderia cepacia complex</taxon>
    </lineage>
</organism>
<dbReference type="PANTHER" id="PTHR33204">
    <property type="entry name" value="TRANSCRIPTIONAL REGULATOR, MARR FAMILY"/>
    <property type="match status" value="1"/>
</dbReference>
<accession>A0ABD4UJA4</accession>
<keyword evidence="1" id="KW-0805">Transcription regulation</keyword>
<dbReference type="RefSeq" id="WP_230946695.1">
    <property type="nucleotide sequence ID" value="NZ_JYMX02000020.1"/>
</dbReference>
<proteinExistence type="predicted"/>
<name>A0ABD4UJA4_9BURK</name>
<comment type="caution">
    <text evidence="5">The sequence shown here is derived from an EMBL/GenBank/DDBJ whole genome shotgun (WGS) entry which is preliminary data.</text>
</comment>
<feature type="domain" description="HTH hxlR-type" evidence="4">
    <location>
        <begin position="25"/>
        <end position="124"/>
    </location>
</feature>
<dbReference type="PROSITE" id="PS51118">
    <property type="entry name" value="HTH_HXLR"/>
    <property type="match status" value="1"/>
</dbReference>
<dbReference type="Gene3D" id="1.10.10.10">
    <property type="entry name" value="Winged helix-like DNA-binding domain superfamily/Winged helix DNA-binding domain"/>
    <property type="match status" value="1"/>
</dbReference>
<reference evidence="5 6" key="1">
    <citation type="journal article" date="2017" name="Front. Microbiol.">
        <title>Genomics reveals a unique clone of Burkholderia cenocepacia harbouring an actively excising novel genomic island.</title>
        <authorList>
            <person name="Patil P."/>
            <person name="Mali S."/>
            <person name="Midha S."/>
            <person name="Gautam V."/>
            <person name="Dash L."/>
            <person name="Kumar S."/>
            <person name="Shastri J."/>
            <person name="Singhal L."/>
            <person name="Patil P.B."/>
        </authorList>
    </citation>
    <scope>NUCLEOTIDE SEQUENCE [LARGE SCALE GENOMIC DNA]</scope>
    <source>
        <strain evidence="5 6">BC-19</strain>
    </source>
</reference>
<dbReference type="Proteomes" id="UP000191686">
    <property type="component" value="Unassembled WGS sequence"/>
</dbReference>
<protein>
    <submittedName>
        <fullName evidence="5">Helix-turn-helix transcriptional regulator</fullName>
    </submittedName>
</protein>
<dbReference type="SUPFAM" id="SSF46785">
    <property type="entry name" value="Winged helix' DNA-binding domain"/>
    <property type="match status" value="1"/>
</dbReference>
<sequence>MSASLNKARPGGAMNADSTDLFDDCQRISDLFTRIGDKWSVYVLMLLSRRSLRFGELQNEIVGISRRMLTLTLRGLERDGLLTRTVFPVVPPKVEYDLTPLGQSLVEVLLPLGHWAMNNACAIDAARDMFDKKVSDTE</sequence>
<evidence type="ECO:0000256" key="1">
    <source>
        <dbReference type="ARBA" id="ARBA00023015"/>
    </source>
</evidence>
<evidence type="ECO:0000259" key="4">
    <source>
        <dbReference type="PROSITE" id="PS51118"/>
    </source>
</evidence>
<dbReference type="InterPro" id="IPR002577">
    <property type="entry name" value="HTH_HxlR"/>
</dbReference>
<dbReference type="InterPro" id="IPR036388">
    <property type="entry name" value="WH-like_DNA-bd_sf"/>
</dbReference>
<dbReference type="InterPro" id="IPR036390">
    <property type="entry name" value="WH_DNA-bd_sf"/>
</dbReference>
<evidence type="ECO:0000256" key="2">
    <source>
        <dbReference type="ARBA" id="ARBA00023125"/>
    </source>
</evidence>
<reference evidence="5 6" key="2">
    <citation type="journal article" date="2017" name="Front. Microbiol.">
        <title>Genomics Reveals a Unique Clone of Burkholderia cenocepacia Harboring an Actively Excising Novel Genomic Island.</title>
        <authorList>
            <person name="Patil P.P."/>
            <person name="Mali S."/>
            <person name="Midha S."/>
            <person name="Gautam V."/>
            <person name="Dash L."/>
            <person name="Kumar S."/>
            <person name="Shastri J."/>
            <person name="Singhal L."/>
            <person name="Patil P.B."/>
        </authorList>
    </citation>
    <scope>NUCLEOTIDE SEQUENCE [LARGE SCALE GENOMIC DNA]</scope>
    <source>
        <strain evidence="5 6">BC-19</strain>
    </source>
</reference>